<dbReference type="EMBL" id="BART01031381">
    <property type="protein sequence ID" value="GAH13761.1"/>
    <property type="molecule type" value="Genomic_DNA"/>
</dbReference>
<dbReference type="AlphaFoldDB" id="X1CZ01"/>
<protein>
    <submittedName>
        <fullName evidence="1">Uncharacterized protein</fullName>
    </submittedName>
</protein>
<proteinExistence type="predicted"/>
<sequence>MKAQPPTKAKAVPTEVEVTEQVAVKVQKLKTTAIKAIQKAKQPRRLIEQEKTAELGIRVARSAKAAADMAGEQRLNAALGQLKGPLTDYKRPDFTPLKETMRQADIDALHDDIWTNPHSPDHFDMLGTAKAWSKVSEGFVPTRGEILLLEKQWGKEFAKALLKKRPFGDRAWDSAADVSNFMRTMLVGGDISVAGRQLRVLGQAYPLEWGWAFNI</sequence>
<name>X1CZ01_9ZZZZ</name>
<gene>
    <name evidence="1" type="ORF">S01H4_54516</name>
</gene>
<comment type="caution">
    <text evidence="1">The sequence shown here is derived from an EMBL/GenBank/DDBJ whole genome shotgun (WGS) entry which is preliminary data.</text>
</comment>
<accession>X1CZ01</accession>
<organism evidence="1">
    <name type="scientific">marine sediment metagenome</name>
    <dbReference type="NCBI Taxonomy" id="412755"/>
    <lineage>
        <taxon>unclassified sequences</taxon>
        <taxon>metagenomes</taxon>
        <taxon>ecological metagenomes</taxon>
    </lineage>
</organism>
<reference evidence="1" key="1">
    <citation type="journal article" date="2014" name="Front. Microbiol.">
        <title>High frequency of phylogenetically diverse reductive dehalogenase-homologous genes in deep subseafloor sedimentary metagenomes.</title>
        <authorList>
            <person name="Kawai M."/>
            <person name="Futagami T."/>
            <person name="Toyoda A."/>
            <person name="Takaki Y."/>
            <person name="Nishi S."/>
            <person name="Hori S."/>
            <person name="Arai W."/>
            <person name="Tsubouchi T."/>
            <person name="Morono Y."/>
            <person name="Uchiyama I."/>
            <person name="Ito T."/>
            <person name="Fujiyama A."/>
            <person name="Inagaki F."/>
            <person name="Takami H."/>
        </authorList>
    </citation>
    <scope>NUCLEOTIDE SEQUENCE</scope>
    <source>
        <strain evidence="1">Expedition CK06-06</strain>
    </source>
</reference>
<evidence type="ECO:0000313" key="1">
    <source>
        <dbReference type="EMBL" id="GAH13761.1"/>
    </source>
</evidence>